<proteinExistence type="inferred from homology"/>
<dbReference type="Gene3D" id="3.40.630.30">
    <property type="match status" value="1"/>
</dbReference>
<dbReference type="SUPFAM" id="SSF55729">
    <property type="entry name" value="Acyl-CoA N-acyltransferases (Nat)"/>
    <property type="match status" value="1"/>
</dbReference>
<evidence type="ECO:0000256" key="2">
    <source>
        <dbReference type="ARBA" id="ARBA00023315"/>
    </source>
</evidence>
<organism evidence="5 6">
    <name type="scientific">Enterococcus larvae</name>
    <dbReference type="NCBI Taxonomy" id="2794352"/>
    <lineage>
        <taxon>Bacteria</taxon>
        <taxon>Bacillati</taxon>
        <taxon>Bacillota</taxon>
        <taxon>Bacilli</taxon>
        <taxon>Lactobacillales</taxon>
        <taxon>Enterococcaceae</taxon>
        <taxon>Enterococcus</taxon>
    </lineage>
</organism>
<accession>A0ABS4CEI2</accession>
<comment type="similarity">
    <text evidence="3">Belongs to the acetyltransferase family. RimJ subfamily.</text>
</comment>
<keyword evidence="2" id="KW-0012">Acyltransferase</keyword>
<dbReference type="Proteomes" id="UP000673375">
    <property type="component" value="Unassembled WGS sequence"/>
</dbReference>
<name>A0ABS4CEI2_9ENTE</name>
<dbReference type="RefSeq" id="WP_209555705.1">
    <property type="nucleotide sequence ID" value="NZ_JAEDXU010000001.1"/>
</dbReference>
<dbReference type="InterPro" id="IPR016181">
    <property type="entry name" value="Acyl_CoA_acyltransferase"/>
</dbReference>
<keyword evidence="1" id="KW-0808">Transferase</keyword>
<dbReference type="EMBL" id="JAEDXU010000001">
    <property type="protein sequence ID" value="MBP1044912.1"/>
    <property type="molecule type" value="Genomic_DNA"/>
</dbReference>
<dbReference type="Pfam" id="PF13302">
    <property type="entry name" value="Acetyltransf_3"/>
    <property type="match status" value="1"/>
</dbReference>
<gene>
    <name evidence="5" type="ORF">I6N96_01370</name>
</gene>
<dbReference type="CDD" id="cd04301">
    <property type="entry name" value="NAT_SF"/>
    <property type="match status" value="1"/>
</dbReference>
<keyword evidence="6" id="KW-1185">Reference proteome</keyword>
<evidence type="ECO:0000313" key="6">
    <source>
        <dbReference type="Proteomes" id="UP000673375"/>
    </source>
</evidence>
<sequence length="177" mass="20453">MIQTTRTVLRVFQKEDLSALHAYAKIEGIGESAGWKYHEYMEETEQLLHMFLKNTNTRAIVSKEEQKVIGHITVYEDSEEGRADTKELGFVLNPNYQNQGIMTEVVQAVLAHLFSNGISYVYACCFQNNIGSKRLIEKCGFQFDREGEFFSDSLNQNFLSYEYVFTKEQWDKSTANT</sequence>
<protein>
    <submittedName>
        <fullName evidence="5">GNAT family N-acetyltransferase</fullName>
    </submittedName>
</protein>
<dbReference type="InterPro" id="IPR051531">
    <property type="entry name" value="N-acetyltransferase"/>
</dbReference>
<evidence type="ECO:0000313" key="5">
    <source>
        <dbReference type="EMBL" id="MBP1044912.1"/>
    </source>
</evidence>
<dbReference type="PROSITE" id="PS51186">
    <property type="entry name" value="GNAT"/>
    <property type="match status" value="1"/>
</dbReference>
<dbReference type="InterPro" id="IPR000182">
    <property type="entry name" value="GNAT_dom"/>
</dbReference>
<evidence type="ECO:0000256" key="1">
    <source>
        <dbReference type="ARBA" id="ARBA00022679"/>
    </source>
</evidence>
<dbReference type="PANTHER" id="PTHR43792:SF8">
    <property type="entry name" value="[RIBOSOMAL PROTEIN US5]-ALANINE N-ACETYLTRANSFERASE"/>
    <property type="match status" value="1"/>
</dbReference>
<feature type="domain" description="N-acetyltransferase" evidence="4">
    <location>
        <begin position="7"/>
        <end position="168"/>
    </location>
</feature>
<evidence type="ECO:0000256" key="3">
    <source>
        <dbReference type="ARBA" id="ARBA00038502"/>
    </source>
</evidence>
<dbReference type="PANTHER" id="PTHR43792">
    <property type="entry name" value="GNAT FAMILY, PUTATIVE (AFU_ORTHOLOGUE AFUA_3G00765)-RELATED-RELATED"/>
    <property type="match status" value="1"/>
</dbReference>
<reference evidence="5 6" key="1">
    <citation type="submission" date="2020-12" db="EMBL/GenBank/DDBJ databases">
        <title>Vagococcus allomyrinae sp. nov. and Enterococcus lavae sp. nov., isolated from the larvae of Allomyrina dichotoma.</title>
        <authorList>
            <person name="Lee S.D."/>
        </authorList>
    </citation>
    <scope>NUCLEOTIDE SEQUENCE [LARGE SCALE GENOMIC DNA]</scope>
    <source>
        <strain evidence="5 6">BWM-S5</strain>
    </source>
</reference>
<comment type="caution">
    <text evidence="5">The sequence shown here is derived from an EMBL/GenBank/DDBJ whole genome shotgun (WGS) entry which is preliminary data.</text>
</comment>
<evidence type="ECO:0000259" key="4">
    <source>
        <dbReference type="PROSITE" id="PS51186"/>
    </source>
</evidence>